<dbReference type="PANTHER" id="PTHR11941">
    <property type="entry name" value="ENOYL-COA HYDRATASE-RELATED"/>
    <property type="match status" value="1"/>
</dbReference>
<dbReference type="Pfam" id="PF00378">
    <property type="entry name" value="ECH_1"/>
    <property type="match status" value="1"/>
</dbReference>
<evidence type="ECO:0000256" key="3">
    <source>
        <dbReference type="ARBA" id="ARBA00023239"/>
    </source>
</evidence>
<gene>
    <name evidence="4 6" type="ORF">P152DRAFT_462456</name>
</gene>
<name>A0A6G1FRZ3_9PEZI</name>
<sequence length="312" mass="33049">MASLFSSKAALPRLVSYSTRVSVPISRCRCTGRAYSTAEPPLLTTSIPAPHNGRILVLSLNRPSVRNALSVALVSSLNSTLAEIHSEGASGPTRAVIVASNVDSAFCAGADLKERQSMNTDQVQEFLANLRGSLKALEALPIPTIAAVSGTALGGGLEVALSTTMRIFASTATVGLPETRLAIVPGAGGTYRLPNLVGMSRARELILTGRRISAPEAYFLGLCNRLVEVLPEEGESMEDLSRRARETVLQEAVGMANEICEGAPTAVRSALKAIGRGEDAENAAYNEILTTEDRIEALKAFAEKRKPVYRGK</sequence>
<comment type="similarity">
    <text evidence="1">Belongs to the enoyl-CoA hydratase/isomerase family.</text>
</comment>
<reference evidence="4 6" key="1">
    <citation type="submission" date="2020-01" db="EMBL/GenBank/DDBJ databases">
        <authorList>
            <consortium name="DOE Joint Genome Institute"/>
            <person name="Haridas S."/>
            <person name="Albert R."/>
            <person name="Binder M."/>
            <person name="Bloem J."/>
            <person name="Labutti K."/>
            <person name="Salamov A."/>
            <person name="Andreopoulos B."/>
            <person name="Baker S.E."/>
            <person name="Barry K."/>
            <person name="Bills G."/>
            <person name="Bluhm B.H."/>
            <person name="Cannon C."/>
            <person name="Castanera R."/>
            <person name="Culley D.E."/>
            <person name="Daum C."/>
            <person name="Ezra D."/>
            <person name="Gonzalez J.B."/>
            <person name="Henrissat B."/>
            <person name="Kuo A."/>
            <person name="Liang C."/>
            <person name="Lipzen A."/>
            <person name="Lutzoni F."/>
            <person name="Magnuson J."/>
            <person name="Mondo S."/>
            <person name="Nolan M."/>
            <person name="Ohm R."/>
            <person name="Pangilinan J."/>
            <person name="Park H.-J."/>
            <person name="Ramirez L."/>
            <person name="Alfaro M."/>
            <person name="Sun H."/>
            <person name="Tritt A."/>
            <person name="Yoshinaga Y."/>
            <person name="Zwiers L.-H."/>
            <person name="Turgeon B.G."/>
            <person name="Goodwin S.B."/>
            <person name="Spatafora J.W."/>
            <person name="Crous P.W."/>
            <person name="Grigoriev I.V."/>
        </authorList>
    </citation>
    <scope>NUCLEOTIDE SEQUENCE</scope>
    <source>
        <strain evidence="4 6">CBS 781.70</strain>
    </source>
</reference>
<evidence type="ECO:0000313" key="4">
    <source>
        <dbReference type="EMBL" id="KAF1808461.1"/>
    </source>
</evidence>
<dbReference type="InterPro" id="IPR001753">
    <property type="entry name" value="Enoyl-CoA_hydra/iso"/>
</dbReference>
<dbReference type="EMBL" id="ML975183">
    <property type="protein sequence ID" value="KAF1808461.1"/>
    <property type="molecule type" value="Genomic_DNA"/>
</dbReference>
<evidence type="ECO:0000313" key="5">
    <source>
        <dbReference type="Proteomes" id="UP000504638"/>
    </source>
</evidence>
<organism evidence="4">
    <name type="scientific">Eremomyces bilateralis CBS 781.70</name>
    <dbReference type="NCBI Taxonomy" id="1392243"/>
    <lineage>
        <taxon>Eukaryota</taxon>
        <taxon>Fungi</taxon>
        <taxon>Dikarya</taxon>
        <taxon>Ascomycota</taxon>
        <taxon>Pezizomycotina</taxon>
        <taxon>Dothideomycetes</taxon>
        <taxon>Dothideomycetes incertae sedis</taxon>
        <taxon>Eremomycetales</taxon>
        <taxon>Eremomycetaceae</taxon>
        <taxon>Eremomyces</taxon>
    </lineage>
</organism>
<dbReference type="GO" id="GO:0005739">
    <property type="term" value="C:mitochondrion"/>
    <property type="evidence" value="ECO:0007669"/>
    <property type="project" value="TreeGrafter"/>
</dbReference>
<dbReference type="SUPFAM" id="SSF52096">
    <property type="entry name" value="ClpP/crotonase"/>
    <property type="match status" value="1"/>
</dbReference>
<reference evidence="6" key="2">
    <citation type="submission" date="2020-04" db="EMBL/GenBank/DDBJ databases">
        <authorList>
            <consortium name="NCBI Genome Project"/>
        </authorList>
    </citation>
    <scope>NUCLEOTIDE SEQUENCE</scope>
    <source>
        <strain evidence="6">CBS 781.70</strain>
    </source>
</reference>
<evidence type="ECO:0000256" key="1">
    <source>
        <dbReference type="ARBA" id="ARBA00005254"/>
    </source>
</evidence>
<keyword evidence="3" id="KW-0456">Lyase</keyword>
<dbReference type="CDD" id="cd06558">
    <property type="entry name" value="crotonase-like"/>
    <property type="match status" value="1"/>
</dbReference>
<reference evidence="6" key="3">
    <citation type="submission" date="2025-04" db="UniProtKB">
        <authorList>
            <consortium name="RefSeq"/>
        </authorList>
    </citation>
    <scope>IDENTIFICATION</scope>
    <source>
        <strain evidence="6">CBS 781.70</strain>
    </source>
</reference>
<accession>A0A6G1FRZ3</accession>
<protein>
    <submittedName>
        <fullName evidence="4 6">Methylglutaconyl-CoA hydratase</fullName>
    </submittedName>
</protein>
<dbReference type="RefSeq" id="XP_033530092.1">
    <property type="nucleotide sequence ID" value="XM_033680352.1"/>
</dbReference>
<dbReference type="GO" id="GO:0016829">
    <property type="term" value="F:lyase activity"/>
    <property type="evidence" value="ECO:0007669"/>
    <property type="project" value="UniProtKB-KW"/>
</dbReference>
<dbReference type="FunFam" id="3.90.226.10:FF:000058">
    <property type="entry name" value="Enoyl-CoA hydratase/isomerase family protein"/>
    <property type="match status" value="1"/>
</dbReference>
<dbReference type="OrthoDB" id="410701at2759"/>
<dbReference type="PANTHER" id="PTHR11941:SF171">
    <property type="entry name" value="SD19268P"/>
    <property type="match status" value="1"/>
</dbReference>
<proteinExistence type="inferred from homology"/>
<dbReference type="GeneID" id="54420922"/>
<evidence type="ECO:0000313" key="6">
    <source>
        <dbReference type="RefSeq" id="XP_033530092.1"/>
    </source>
</evidence>
<dbReference type="AlphaFoldDB" id="A0A6G1FRZ3"/>
<dbReference type="GO" id="GO:0006635">
    <property type="term" value="P:fatty acid beta-oxidation"/>
    <property type="evidence" value="ECO:0007669"/>
    <property type="project" value="TreeGrafter"/>
</dbReference>
<dbReference type="InterPro" id="IPR014748">
    <property type="entry name" value="Enoyl-CoA_hydra_C"/>
</dbReference>
<keyword evidence="2" id="KW-0843">Virulence</keyword>
<evidence type="ECO:0000256" key="2">
    <source>
        <dbReference type="ARBA" id="ARBA00023026"/>
    </source>
</evidence>
<dbReference type="Gene3D" id="3.90.226.10">
    <property type="entry name" value="2-enoyl-CoA Hydratase, Chain A, domain 1"/>
    <property type="match status" value="1"/>
</dbReference>
<dbReference type="Gene3D" id="1.10.12.10">
    <property type="entry name" value="Lyase 2-enoyl-coa Hydratase, Chain A, domain 2"/>
    <property type="match status" value="1"/>
</dbReference>
<dbReference type="InterPro" id="IPR029045">
    <property type="entry name" value="ClpP/crotonase-like_dom_sf"/>
</dbReference>
<dbReference type="Proteomes" id="UP000504638">
    <property type="component" value="Unplaced"/>
</dbReference>
<keyword evidence="5" id="KW-1185">Reference proteome</keyword>